<dbReference type="PANTHER" id="PTHR13285">
    <property type="entry name" value="ACYLTRANSFERASE"/>
    <property type="match status" value="1"/>
</dbReference>
<sequence>MIFSSVTFLFYFLPVTLILYYGLFFSKCLKNGILLILSLIFYAWGEPKFVVLMILSIVVNYFLALIIDVYRDKKSIAKFFLVITCIYNLGMLFIFKYLTFVIRNINQYQNNPIIIPNIVLPIGISFFTFQALSYVIDVYRKSGVVQKNPFYVGLYISFFPQLVAGPIVKYSTIAEQIKNRKETWEKFSVGTCRFITGLGKKVLISNSMAIVADRVFGMSEISPIAASLAWLGSIAYTLQIFYDFSGYSDMAIGMGLMFGFKFEENFNYPYISKSISEFWRRWHISLGSWFKEYVYFPLGGSRVQNKDKMIRNLLVVWLLTGIWHGAEWTFIVWGLLNFVFIAFEKIISFEKIDKIDVFKHIYTLFLVNLGWVIFRSANLYEAGKYISYMFALSHNGFFSDYTLMFIKEYAVFFVLGIVFSTPIAKHANKLIVEKTKGVKVLEYAYPIAIMILFIIVTSYLVKGSYNPFIYFNF</sequence>
<evidence type="ECO:0000256" key="6">
    <source>
        <dbReference type="ARBA" id="ARBA00023136"/>
    </source>
</evidence>
<dbReference type="InterPro" id="IPR024194">
    <property type="entry name" value="Ac/AlaTfrase_AlgI/DltB"/>
</dbReference>
<keyword evidence="7" id="KW-0808">Transferase</keyword>
<organism evidence="9 10">
    <name type="scientific">Romboutsia faecis</name>
    <dbReference type="NCBI Taxonomy" id="2764597"/>
    <lineage>
        <taxon>Bacteria</taxon>
        <taxon>Bacillati</taxon>
        <taxon>Bacillota</taxon>
        <taxon>Clostridia</taxon>
        <taxon>Peptostreptococcales</taxon>
        <taxon>Peptostreptococcaceae</taxon>
        <taxon>Romboutsia</taxon>
    </lineage>
</organism>
<proteinExistence type="inferred from homology"/>
<reference evidence="9 10" key="1">
    <citation type="submission" date="2020-08" db="EMBL/GenBank/DDBJ databases">
        <authorList>
            <person name="Liu C."/>
            <person name="Sun Q."/>
        </authorList>
    </citation>
    <scope>NUCLEOTIDE SEQUENCE [LARGE SCALE GENOMIC DNA]</scope>
    <source>
        <strain evidence="9 10">NSJ-18</strain>
    </source>
</reference>
<evidence type="ECO:0000256" key="2">
    <source>
        <dbReference type="ARBA" id="ARBA00010323"/>
    </source>
</evidence>
<evidence type="ECO:0000313" key="10">
    <source>
        <dbReference type="Proteomes" id="UP000609849"/>
    </source>
</evidence>
<dbReference type="RefSeq" id="WP_153971695.1">
    <property type="nucleotide sequence ID" value="NZ_JACRWE010000003.1"/>
</dbReference>
<feature type="transmembrane region" description="Helical" evidence="8">
    <location>
        <begin position="401"/>
        <end position="423"/>
    </location>
</feature>
<evidence type="ECO:0000256" key="4">
    <source>
        <dbReference type="ARBA" id="ARBA00022692"/>
    </source>
</evidence>
<feature type="transmembrane region" description="Helical" evidence="8">
    <location>
        <begin position="443"/>
        <end position="461"/>
    </location>
</feature>
<keyword evidence="6 7" id="KW-0472">Membrane</keyword>
<feature type="transmembrane region" description="Helical" evidence="8">
    <location>
        <begin position="314"/>
        <end position="341"/>
    </location>
</feature>
<dbReference type="InterPro" id="IPR004299">
    <property type="entry name" value="MBOAT_fam"/>
</dbReference>
<dbReference type="PIRSF" id="PIRSF016636">
    <property type="entry name" value="AlgI_DltB"/>
    <property type="match status" value="1"/>
</dbReference>
<feature type="transmembrane region" description="Helical" evidence="8">
    <location>
        <begin position="148"/>
        <end position="168"/>
    </location>
</feature>
<dbReference type="PIRSF" id="PIRSF500217">
    <property type="entry name" value="AlgI"/>
    <property type="match status" value="1"/>
</dbReference>
<gene>
    <name evidence="9" type="ORF">H8923_08700</name>
</gene>
<protein>
    <submittedName>
        <fullName evidence="9">MBOAT family protein</fullName>
    </submittedName>
</protein>
<dbReference type="PANTHER" id="PTHR13285:SF18">
    <property type="entry name" value="PROTEIN-CYSTEINE N-PALMITOYLTRANSFERASE RASP"/>
    <property type="match status" value="1"/>
</dbReference>
<evidence type="ECO:0000256" key="1">
    <source>
        <dbReference type="ARBA" id="ARBA00004651"/>
    </source>
</evidence>
<keyword evidence="5 8" id="KW-1133">Transmembrane helix</keyword>
<comment type="subcellular location">
    <subcellularLocation>
        <location evidence="1">Cell membrane</location>
        <topology evidence="1">Multi-pass membrane protein</topology>
    </subcellularLocation>
</comment>
<feature type="transmembrane region" description="Helical" evidence="8">
    <location>
        <begin position="28"/>
        <end position="44"/>
    </location>
</feature>
<evidence type="ECO:0000256" key="8">
    <source>
        <dbReference type="SAM" id="Phobius"/>
    </source>
</evidence>
<evidence type="ECO:0000256" key="3">
    <source>
        <dbReference type="ARBA" id="ARBA00022475"/>
    </source>
</evidence>
<feature type="transmembrane region" description="Helical" evidence="8">
    <location>
        <begin position="6"/>
        <end position="23"/>
    </location>
</feature>
<feature type="transmembrane region" description="Helical" evidence="8">
    <location>
        <begin position="114"/>
        <end position="136"/>
    </location>
</feature>
<keyword evidence="3 7" id="KW-1003">Cell membrane</keyword>
<dbReference type="InterPro" id="IPR028362">
    <property type="entry name" value="AlgI"/>
</dbReference>
<comment type="similarity">
    <text evidence="2 7">Belongs to the membrane-bound acyltransferase family.</text>
</comment>
<keyword evidence="4 8" id="KW-0812">Transmembrane</keyword>
<dbReference type="EMBL" id="JACRWE010000003">
    <property type="protein sequence ID" value="MBC5996837.1"/>
    <property type="molecule type" value="Genomic_DNA"/>
</dbReference>
<accession>A0ABR7JPK2</accession>
<evidence type="ECO:0000256" key="5">
    <source>
        <dbReference type="ARBA" id="ARBA00022989"/>
    </source>
</evidence>
<evidence type="ECO:0000313" key="9">
    <source>
        <dbReference type="EMBL" id="MBC5996837.1"/>
    </source>
</evidence>
<dbReference type="Proteomes" id="UP000609849">
    <property type="component" value="Unassembled WGS sequence"/>
</dbReference>
<dbReference type="Pfam" id="PF03062">
    <property type="entry name" value="MBOAT"/>
    <property type="match status" value="1"/>
</dbReference>
<name>A0ABR7JPK2_9FIRM</name>
<comment type="caution">
    <text evidence="9">The sequence shown here is derived from an EMBL/GenBank/DDBJ whole genome shotgun (WGS) entry which is preliminary data.</text>
</comment>
<dbReference type="InterPro" id="IPR051085">
    <property type="entry name" value="MB_O-acyltransferase"/>
</dbReference>
<keyword evidence="10" id="KW-1185">Reference proteome</keyword>
<feature type="transmembrane region" description="Helical" evidence="8">
    <location>
        <begin position="79"/>
        <end position="102"/>
    </location>
</feature>
<keyword evidence="7" id="KW-0012">Acyltransferase</keyword>
<evidence type="ECO:0000256" key="7">
    <source>
        <dbReference type="PIRNR" id="PIRNR016636"/>
    </source>
</evidence>